<sequence length="156" mass="16659">MLLDIAPALAMKPAITSKKLHKGDDIMELALEFAAGTSLLIIGLSCLFSTGDWVAWLADEQQGGRRRALGLGSLGFVLSALLVGGHPVFTGLPLLLTLIGIGGMLEGTLYLIFPGALPRILSCYAPHYDKIVRALSLAMILFGAFILYAWQEQAGF</sequence>
<gene>
    <name evidence="2" type="ORF">HYS17_09680</name>
</gene>
<evidence type="ECO:0000256" key="1">
    <source>
        <dbReference type="SAM" id="Phobius"/>
    </source>
</evidence>
<dbReference type="AlphaFoldDB" id="A0A7T5UG16"/>
<feature type="transmembrane region" description="Helical" evidence="1">
    <location>
        <begin position="134"/>
        <end position="151"/>
    </location>
</feature>
<organism evidence="2 3">
    <name type="scientific">Micavibrio aeruginosavorus</name>
    <dbReference type="NCBI Taxonomy" id="349221"/>
    <lineage>
        <taxon>Bacteria</taxon>
        <taxon>Pseudomonadati</taxon>
        <taxon>Bdellovibrionota</taxon>
        <taxon>Bdellovibrionia</taxon>
        <taxon>Bdellovibrionales</taxon>
        <taxon>Pseudobdellovibrionaceae</taxon>
        <taxon>Micavibrio</taxon>
    </lineage>
</organism>
<dbReference type="EMBL" id="CP066681">
    <property type="protein sequence ID" value="QQG35764.1"/>
    <property type="molecule type" value="Genomic_DNA"/>
</dbReference>
<dbReference type="Proteomes" id="UP000595362">
    <property type="component" value="Chromosome"/>
</dbReference>
<name>A0A7T5UG16_9BACT</name>
<feature type="transmembrane region" description="Helical" evidence="1">
    <location>
        <begin position="68"/>
        <end position="88"/>
    </location>
</feature>
<reference evidence="2 3" key="1">
    <citation type="submission" date="2020-07" db="EMBL/GenBank/DDBJ databases">
        <title>Huge and variable diversity of episymbiotic CPR bacteria and DPANN archaea in groundwater ecosystems.</title>
        <authorList>
            <person name="He C.Y."/>
            <person name="Keren R."/>
            <person name="Whittaker M."/>
            <person name="Farag I.F."/>
            <person name="Doudna J."/>
            <person name="Cate J.H.D."/>
            <person name="Banfield J.F."/>
        </authorList>
    </citation>
    <scope>NUCLEOTIDE SEQUENCE [LARGE SCALE GENOMIC DNA]</scope>
    <source>
        <strain evidence="2">NC_groundwater_70_Ag_B-0.1um_54_66</strain>
    </source>
</reference>
<keyword evidence="1" id="KW-0472">Membrane</keyword>
<feature type="transmembrane region" description="Helical" evidence="1">
    <location>
        <begin position="33"/>
        <end position="56"/>
    </location>
</feature>
<feature type="transmembrane region" description="Helical" evidence="1">
    <location>
        <begin position="94"/>
        <end position="113"/>
    </location>
</feature>
<keyword evidence="1" id="KW-1133">Transmembrane helix</keyword>
<protein>
    <submittedName>
        <fullName evidence="2">DUF2065 family protein</fullName>
    </submittedName>
</protein>
<evidence type="ECO:0000313" key="3">
    <source>
        <dbReference type="Proteomes" id="UP000595362"/>
    </source>
</evidence>
<keyword evidence="1" id="KW-0812">Transmembrane</keyword>
<proteinExistence type="predicted"/>
<accession>A0A7T5UG16</accession>
<evidence type="ECO:0000313" key="2">
    <source>
        <dbReference type="EMBL" id="QQG35764.1"/>
    </source>
</evidence>